<keyword evidence="2" id="KW-0808">Transferase</keyword>
<dbReference type="PANTHER" id="PTHR34136:SF1">
    <property type="entry name" value="UDP-N-ACETYL-D-MANNOSAMINURONIC ACID TRANSFERASE"/>
    <property type="match status" value="1"/>
</dbReference>
<dbReference type="NCBIfam" id="TIGR00696">
    <property type="entry name" value="wecG_tagA_cpsF"/>
    <property type="match status" value="1"/>
</dbReference>
<protein>
    <submittedName>
        <fullName evidence="3">WecB/TagA/CpsF family glycosyltransferase</fullName>
    </submittedName>
</protein>
<dbReference type="InterPro" id="IPR004629">
    <property type="entry name" value="WecG_TagA_CpsF"/>
</dbReference>
<dbReference type="PANTHER" id="PTHR34136">
    <property type="match status" value="1"/>
</dbReference>
<evidence type="ECO:0000256" key="2">
    <source>
        <dbReference type="ARBA" id="ARBA00022679"/>
    </source>
</evidence>
<proteinExistence type="predicted"/>
<evidence type="ECO:0000313" key="4">
    <source>
        <dbReference type="Proteomes" id="UP000662986"/>
    </source>
</evidence>
<dbReference type="PROSITE" id="PS51257">
    <property type="entry name" value="PROKAR_LIPOPROTEIN"/>
    <property type="match status" value="1"/>
</dbReference>
<keyword evidence="1" id="KW-0328">Glycosyltransferase</keyword>
<dbReference type="EMBL" id="CP070619">
    <property type="protein sequence ID" value="QSE89741.1"/>
    <property type="molecule type" value="Genomic_DNA"/>
</dbReference>
<dbReference type="CDD" id="cd06533">
    <property type="entry name" value="Glyco_transf_WecG_TagA"/>
    <property type="match status" value="1"/>
</dbReference>
<accession>A0A974ZTD1</accession>
<dbReference type="Proteomes" id="UP000662986">
    <property type="component" value="Chromosome"/>
</dbReference>
<evidence type="ECO:0000313" key="3">
    <source>
        <dbReference type="EMBL" id="QSE89741.1"/>
    </source>
</evidence>
<reference evidence="3 4" key="2">
    <citation type="journal article" date="2022" name="Arch. Microbiol.">
        <title>Rhodococcus pseudokoreensis sp. nov. isolated from the rhizosphere of young M26 apple rootstocks.</title>
        <authorList>
            <person name="Kampfer P."/>
            <person name="Glaeser S.P."/>
            <person name="Blom J."/>
            <person name="Wolf J."/>
            <person name="Benning S."/>
            <person name="Schloter M."/>
            <person name="Neumann-Schaal M."/>
        </authorList>
    </citation>
    <scope>NUCLEOTIDE SEQUENCE [LARGE SCALE GENOMIC DNA]</scope>
    <source>
        <strain evidence="3 4">R79</strain>
    </source>
</reference>
<organism evidence="3 4">
    <name type="scientific">Rhodococcus pseudokoreensis</name>
    <dbReference type="NCBI Taxonomy" id="2811421"/>
    <lineage>
        <taxon>Bacteria</taxon>
        <taxon>Bacillati</taxon>
        <taxon>Actinomycetota</taxon>
        <taxon>Actinomycetes</taxon>
        <taxon>Mycobacteriales</taxon>
        <taxon>Nocardiaceae</taxon>
        <taxon>Rhodococcus</taxon>
    </lineage>
</organism>
<sequence length="282" mass="31484">MQIPRYASTSEIPRVAVAGIPFAATSCQEAVAVVLSEIRQPNRQHYPIRFSNAYCVALASRDLGYRRQLQDAGVNFPDGAPIALYMQRNGGSEFAQSLRVRGPSFFELALRRGVDEGVRHFFLGSTTETMNRLVAAAHQRNPGIKIVGTYAPPFGPVSAELLNEATKRIADSKPDIVWVGMGTPKQDWVTAELSRMTSTTCAGVGAAFDFLAGTVREAPLWIQQSGLEWLFRLAMEPRRLWKRYLIGNFTFVYHAERYLHHGRRRSSQRAAIEAGVDKEARR</sequence>
<keyword evidence="4" id="KW-1185">Reference proteome</keyword>
<gene>
    <name evidence="3" type="ORF">JWS13_14420</name>
</gene>
<evidence type="ECO:0000256" key="1">
    <source>
        <dbReference type="ARBA" id="ARBA00022676"/>
    </source>
</evidence>
<name>A0A974ZTD1_9NOCA</name>
<dbReference type="Pfam" id="PF03808">
    <property type="entry name" value="Glyco_tran_WecG"/>
    <property type="match status" value="1"/>
</dbReference>
<reference evidence="3 4" key="1">
    <citation type="journal article" date="2021" name="Microbiol. Resour. Announc.">
        <title>Complete Genome Sequences of Two Rhodococcus sp. Strains with Large and Linear Chromosomes, Isolated from Apple Rhizosphere.</title>
        <authorList>
            <person name="Benning S."/>
            <person name="Brugnone N."/>
            <person name="Siani R."/>
            <person name="Kublik S."/>
            <person name="Schloter M."/>
            <person name="Rad V."/>
        </authorList>
    </citation>
    <scope>NUCLEOTIDE SEQUENCE [LARGE SCALE GENOMIC DNA]</scope>
    <source>
        <strain evidence="3 4">R79</strain>
    </source>
</reference>